<dbReference type="PANTHER" id="PTHR44846:SF17">
    <property type="entry name" value="GNTR-FAMILY TRANSCRIPTIONAL REGULATOR"/>
    <property type="match status" value="1"/>
</dbReference>
<dbReference type="Gene3D" id="3.40.1410.10">
    <property type="entry name" value="Chorismate lyase-like"/>
    <property type="match status" value="1"/>
</dbReference>
<reference evidence="5" key="2">
    <citation type="submission" date="2020-09" db="EMBL/GenBank/DDBJ databases">
        <authorList>
            <person name="Sun Q."/>
            <person name="Ohkuma M."/>
        </authorList>
    </citation>
    <scope>NUCLEOTIDE SEQUENCE</scope>
    <source>
        <strain evidence="5">JCM 3313</strain>
    </source>
</reference>
<dbReference type="PROSITE" id="PS50949">
    <property type="entry name" value="HTH_GNTR"/>
    <property type="match status" value="1"/>
</dbReference>
<dbReference type="InterPro" id="IPR036388">
    <property type="entry name" value="WH-like_DNA-bd_sf"/>
</dbReference>
<dbReference type="Gene3D" id="1.10.10.10">
    <property type="entry name" value="Winged helix-like DNA-binding domain superfamily/Winged helix DNA-binding domain"/>
    <property type="match status" value="1"/>
</dbReference>
<organism evidence="5 6">
    <name type="scientific">Saccharothrix coeruleofusca</name>
    <dbReference type="NCBI Taxonomy" id="33919"/>
    <lineage>
        <taxon>Bacteria</taxon>
        <taxon>Bacillati</taxon>
        <taxon>Actinomycetota</taxon>
        <taxon>Actinomycetes</taxon>
        <taxon>Pseudonocardiales</taxon>
        <taxon>Pseudonocardiaceae</taxon>
        <taxon>Saccharothrix</taxon>
    </lineage>
</organism>
<evidence type="ECO:0000256" key="1">
    <source>
        <dbReference type="ARBA" id="ARBA00023015"/>
    </source>
</evidence>
<dbReference type="GO" id="GO:0003677">
    <property type="term" value="F:DNA binding"/>
    <property type="evidence" value="ECO:0007669"/>
    <property type="project" value="UniProtKB-KW"/>
</dbReference>
<comment type="caution">
    <text evidence="5">The sequence shown here is derived from an EMBL/GenBank/DDBJ whole genome shotgun (WGS) entry which is preliminary data.</text>
</comment>
<dbReference type="Proteomes" id="UP000639606">
    <property type="component" value="Unassembled WGS sequence"/>
</dbReference>
<dbReference type="InterPro" id="IPR000524">
    <property type="entry name" value="Tscrpt_reg_HTH_GntR"/>
</dbReference>
<evidence type="ECO:0000313" key="5">
    <source>
        <dbReference type="EMBL" id="GGP36419.1"/>
    </source>
</evidence>
<reference evidence="5" key="1">
    <citation type="journal article" date="2014" name="Int. J. Syst. Evol. Microbiol.">
        <title>Complete genome sequence of Corynebacterium casei LMG S-19264T (=DSM 44701T), isolated from a smear-ripened cheese.</title>
        <authorList>
            <consortium name="US DOE Joint Genome Institute (JGI-PGF)"/>
            <person name="Walter F."/>
            <person name="Albersmeier A."/>
            <person name="Kalinowski J."/>
            <person name="Ruckert C."/>
        </authorList>
    </citation>
    <scope>NUCLEOTIDE SEQUENCE</scope>
    <source>
        <strain evidence="5">JCM 3313</strain>
    </source>
</reference>
<protein>
    <submittedName>
        <fullName evidence="5">GntR family transcriptional regulator</fullName>
    </submittedName>
</protein>
<evidence type="ECO:0000256" key="2">
    <source>
        <dbReference type="ARBA" id="ARBA00023125"/>
    </source>
</evidence>
<accession>A0A918EAR3</accession>
<dbReference type="InterPro" id="IPR028978">
    <property type="entry name" value="Chorismate_lyase_/UTRA_dom_sf"/>
</dbReference>
<dbReference type="Pfam" id="PF00392">
    <property type="entry name" value="GntR"/>
    <property type="match status" value="1"/>
</dbReference>
<dbReference type="CDD" id="cd07377">
    <property type="entry name" value="WHTH_GntR"/>
    <property type="match status" value="1"/>
</dbReference>
<dbReference type="AlphaFoldDB" id="A0A918EAR3"/>
<dbReference type="PANTHER" id="PTHR44846">
    <property type="entry name" value="MANNOSYL-D-GLYCERATE TRANSPORT/METABOLISM SYSTEM REPRESSOR MNGR-RELATED"/>
    <property type="match status" value="1"/>
</dbReference>
<dbReference type="SUPFAM" id="SSF46785">
    <property type="entry name" value="Winged helix' DNA-binding domain"/>
    <property type="match status" value="1"/>
</dbReference>
<gene>
    <name evidence="5" type="ORF">GCM10010185_04410</name>
</gene>
<proteinExistence type="predicted"/>
<dbReference type="SUPFAM" id="SSF64288">
    <property type="entry name" value="Chorismate lyase-like"/>
    <property type="match status" value="1"/>
</dbReference>
<dbReference type="SMART" id="SM00345">
    <property type="entry name" value="HTH_GNTR"/>
    <property type="match status" value="1"/>
</dbReference>
<keyword evidence="2" id="KW-0238">DNA-binding</keyword>
<keyword evidence="6" id="KW-1185">Reference proteome</keyword>
<feature type="domain" description="HTH gntR-type" evidence="4">
    <location>
        <begin position="8"/>
        <end position="76"/>
    </location>
</feature>
<evidence type="ECO:0000256" key="3">
    <source>
        <dbReference type="ARBA" id="ARBA00023163"/>
    </source>
</evidence>
<dbReference type="GO" id="GO:0045892">
    <property type="term" value="P:negative regulation of DNA-templated transcription"/>
    <property type="evidence" value="ECO:0007669"/>
    <property type="project" value="TreeGrafter"/>
</dbReference>
<dbReference type="InterPro" id="IPR036390">
    <property type="entry name" value="WH_DNA-bd_sf"/>
</dbReference>
<dbReference type="GO" id="GO:0003700">
    <property type="term" value="F:DNA-binding transcription factor activity"/>
    <property type="evidence" value="ECO:0007669"/>
    <property type="project" value="InterPro"/>
</dbReference>
<name>A0A918EAR3_9PSEU</name>
<dbReference type="RefSeq" id="WP_189221316.1">
    <property type="nucleotide sequence ID" value="NZ_BMRG01000001.1"/>
</dbReference>
<dbReference type="PRINTS" id="PR00035">
    <property type="entry name" value="HTHGNTR"/>
</dbReference>
<evidence type="ECO:0000313" key="6">
    <source>
        <dbReference type="Proteomes" id="UP000639606"/>
    </source>
</evidence>
<keyword evidence="3" id="KW-0804">Transcription</keyword>
<dbReference type="InterPro" id="IPR050679">
    <property type="entry name" value="Bact_HTH_transcr_reg"/>
</dbReference>
<evidence type="ECO:0000259" key="4">
    <source>
        <dbReference type="PROSITE" id="PS50949"/>
    </source>
</evidence>
<sequence>MTGSFEGRPAYLRIADDLRRQILDGELRDGDRLPTAQEIMDDYGVSRIVVRDAINLLRSEGLVRTQQGSGSYVRRHKPLKKRVMGDLYAKRPTSSPVAQSAQAAGKTADWEYQSRATKATRAVADRLGIELGDDVRAPRPFETDKLEVPQGVPVMAVERTYYAGDRPVETADIIVPADRYALSYTIRIPEVASESW</sequence>
<keyword evidence="1" id="KW-0805">Transcription regulation</keyword>
<dbReference type="EMBL" id="BMRG01000001">
    <property type="protein sequence ID" value="GGP36419.1"/>
    <property type="molecule type" value="Genomic_DNA"/>
</dbReference>